<evidence type="ECO:0000313" key="3">
    <source>
        <dbReference type="EMBL" id="WOX29272.1"/>
    </source>
</evidence>
<dbReference type="GO" id="GO:0003676">
    <property type="term" value="F:nucleic acid binding"/>
    <property type="evidence" value="ECO:0007669"/>
    <property type="project" value="InterPro"/>
</dbReference>
<evidence type="ECO:0000313" key="5">
    <source>
        <dbReference type="Proteomes" id="UP001304419"/>
    </source>
</evidence>
<reference evidence="2" key="1">
    <citation type="submission" date="2019-10" db="EMBL/GenBank/DDBJ databases">
        <authorList>
            <person name="Paulsen S."/>
        </authorList>
    </citation>
    <scope>NUCLEOTIDE SEQUENCE</scope>
    <source>
        <strain evidence="2">LMG 19692</strain>
    </source>
</reference>
<dbReference type="PROSITE" id="PS51857">
    <property type="entry name" value="CSD_2"/>
    <property type="match status" value="1"/>
</dbReference>
<dbReference type="Proteomes" id="UP001304419">
    <property type="component" value="Chromosome 1"/>
</dbReference>
<dbReference type="EMBL" id="CP137578">
    <property type="protein sequence ID" value="WOX29272.1"/>
    <property type="molecule type" value="Genomic_DNA"/>
</dbReference>
<protein>
    <submittedName>
        <fullName evidence="2">Cold shock domain-containing protein</fullName>
    </submittedName>
</protein>
<feature type="domain" description="CSD" evidence="1">
    <location>
        <begin position="1"/>
        <end position="66"/>
    </location>
</feature>
<dbReference type="CDD" id="cd04458">
    <property type="entry name" value="CSP_CDS"/>
    <property type="match status" value="1"/>
</dbReference>
<dbReference type="EMBL" id="WEIA01000016">
    <property type="protein sequence ID" value="NLR23457.1"/>
    <property type="molecule type" value="Genomic_DNA"/>
</dbReference>
<evidence type="ECO:0000313" key="4">
    <source>
        <dbReference type="Proteomes" id="UP000646877"/>
    </source>
</evidence>
<gene>
    <name evidence="2" type="ORF">F9Y85_19490</name>
    <name evidence="3" type="ORF">R5H13_03085</name>
</gene>
<organism evidence="2 4">
    <name type="scientific">Pseudoalteromonas maricaloris</name>
    <dbReference type="NCBI Taxonomy" id="184924"/>
    <lineage>
        <taxon>Bacteria</taxon>
        <taxon>Pseudomonadati</taxon>
        <taxon>Pseudomonadota</taxon>
        <taxon>Gammaproteobacteria</taxon>
        <taxon>Alteromonadales</taxon>
        <taxon>Pseudoalteromonadaceae</taxon>
        <taxon>Pseudoalteromonas</taxon>
    </lineage>
</organism>
<dbReference type="RefSeq" id="WP_052709773.1">
    <property type="nucleotide sequence ID" value="NZ_CBCSDF010000020.1"/>
</dbReference>
<dbReference type="InterPro" id="IPR002059">
    <property type="entry name" value="CSP_DNA-bd"/>
</dbReference>
<dbReference type="InterPro" id="IPR012340">
    <property type="entry name" value="NA-bd_OB-fold"/>
</dbReference>
<accession>A0A8I2H2Z2</accession>
<dbReference type="Gene3D" id="2.40.50.140">
    <property type="entry name" value="Nucleic acid-binding proteins"/>
    <property type="match status" value="1"/>
</dbReference>
<evidence type="ECO:0000313" key="2">
    <source>
        <dbReference type="EMBL" id="NLR23457.1"/>
    </source>
</evidence>
<evidence type="ECO:0000259" key="1">
    <source>
        <dbReference type="PROSITE" id="PS51857"/>
    </source>
</evidence>
<sequence>MAQGKVKFFDKNKGFGFINRPNQPDLYFNKHSLVNQNTYPNSGDTVSYSVETGIIGSENQAANVAIEKRVAKSHSKTTYYGKPQYRRDTRTVPSLSVRAGMAFFEDHPGWAILGAIAGECIERKLGGGTRFVDGEVIRTTPTKKCKRCGGDGHPTGNGGYQCEDCKRFWV</sequence>
<dbReference type="AlphaFoldDB" id="A0A8I2H2Z2"/>
<dbReference type="Pfam" id="PF00313">
    <property type="entry name" value="CSD"/>
    <property type="match status" value="1"/>
</dbReference>
<name>A0A8I2H2Z2_9GAMM</name>
<reference evidence="3 5" key="2">
    <citation type="submission" date="2023-10" db="EMBL/GenBank/DDBJ databases">
        <title>To unveil natural product biosynthetic capacity in Pseudoalteromonas.</title>
        <authorList>
            <person name="Wang J."/>
        </authorList>
    </citation>
    <scope>NUCLEOTIDE SEQUENCE [LARGE SCALE GENOMIC DNA]</scope>
    <source>
        <strain evidence="3 5">DSM 15914</strain>
    </source>
</reference>
<keyword evidence="5" id="KW-1185">Reference proteome</keyword>
<dbReference type="SUPFAM" id="SSF50249">
    <property type="entry name" value="Nucleic acid-binding proteins"/>
    <property type="match status" value="1"/>
</dbReference>
<proteinExistence type="predicted"/>
<dbReference type="Proteomes" id="UP000646877">
    <property type="component" value="Unassembled WGS sequence"/>
</dbReference>